<dbReference type="Gene3D" id="3.40.50.300">
    <property type="entry name" value="P-loop containing nucleotide triphosphate hydrolases"/>
    <property type="match status" value="1"/>
</dbReference>
<dbReference type="InterPro" id="IPR027417">
    <property type="entry name" value="P-loop_NTPase"/>
</dbReference>
<comment type="caution">
    <text evidence="4">The sequence shown here is derived from an EMBL/GenBank/DDBJ whole genome shotgun (WGS) entry which is preliminary data.</text>
</comment>
<keyword evidence="1" id="KW-0547">Nucleotide-binding</keyword>
<evidence type="ECO:0000256" key="2">
    <source>
        <dbReference type="ARBA" id="ARBA00022840"/>
    </source>
</evidence>
<feature type="domain" description="Orc1-like AAA ATPase" evidence="3">
    <location>
        <begin position="58"/>
        <end position="253"/>
    </location>
</feature>
<keyword evidence="2" id="KW-0067">ATP-binding</keyword>
<dbReference type="Proteomes" id="UP000807825">
    <property type="component" value="Unassembled WGS sequence"/>
</dbReference>
<dbReference type="GO" id="GO:0004016">
    <property type="term" value="F:adenylate cyclase activity"/>
    <property type="evidence" value="ECO:0007669"/>
    <property type="project" value="TreeGrafter"/>
</dbReference>
<dbReference type="GO" id="GO:0005737">
    <property type="term" value="C:cytoplasm"/>
    <property type="evidence" value="ECO:0007669"/>
    <property type="project" value="TreeGrafter"/>
</dbReference>
<evidence type="ECO:0000256" key="1">
    <source>
        <dbReference type="ARBA" id="ARBA00022741"/>
    </source>
</evidence>
<evidence type="ECO:0000313" key="4">
    <source>
        <dbReference type="EMBL" id="MBI5251838.1"/>
    </source>
</evidence>
<sequence length="1004" mass="115627">MTEVERLKRAIAHLEAQRDILGEDAVKAASAVLLQRLVALNTAERAGPRCERGRIESRLVGRKAELGVIRRRIDRLKEGQGRFISIIGEAGMGKSRLVAELRSHVCEANANFSVQWLEGTALSLGRVISYWPFRQILWQYAGITEQDSEDDAWHKLQVRVGTLFENRTSEILPYLAAMISLDVREEFAEGIEYLRGEAMRRQVYLSSRLLFERIARTQSLVLVFEDLQWMDESSVLLLEHLLPLIYRTPLLMVGVSRPRMESRQAQLLERLTEAYHDRYDEIRLQPLSPPQSAKLVANLLQNEGYPSALGDKIVEKAEGNPFFIEEIIRSLIDESLLYRDSSSSEWHLAAEIETMNVPRTIQGTIMARVDLLDKRLKEVVKVAAVIGRRFLYDVLLSVVQPAPELREQLAILERLGLIMEDTRTPQSAFMFNHDLAHEAIYENLDESERKTLHGRVGSAIEQLFADRPEECFALLAYHYSRAELWENAQACLIKAGEEALRSSASNEALYYYQEALSIYRMLRRGSGDPEKVAMLEKNIGFALFSRGYYTEALGHFDKALNYYWGEFPQNTLSTAFRFLSSFTKFFLALYFPSFWFKKLPTNRDAETVDLFYKRAEALVVINPKRFFIESFFFYGTMVHFDLTGFKMGIGIFAGSSVLFSFTGFSLRIGRRILDYAKSRLVQNDPKQWIIYDLLDTQHLFLKGQWNRIAEYDEELVNRNLRIGETFYASQHYYWHGLPKIYQGHFDTARSIVTKLNEIAEAYENDIYRLLKYLLNVNLLIECRHMKEASAEVNRGIELAQRKGWAVSALSMYSLEAQIHLLVKETEKAGAALRKANQIRSEVRAAPIQLSFFYRSQFQYYLHCLESSLRADHREESSDYSKNALKSGKMLIKTCQKAALYRTESYRLMGVYKWLTHNEKSSFQWWNKAITEGESLGARPQLSRTYAEMGMRLCEINGESPELGVSRAREPLEKAKTMFHDLGLHHDLEDLNSVISQIGLEPSEA</sequence>
<dbReference type="Pfam" id="PF13191">
    <property type="entry name" value="AAA_16"/>
    <property type="match status" value="1"/>
</dbReference>
<reference evidence="4" key="1">
    <citation type="submission" date="2020-07" db="EMBL/GenBank/DDBJ databases">
        <title>Huge and variable diversity of episymbiotic CPR bacteria and DPANN archaea in groundwater ecosystems.</title>
        <authorList>
            <person name="He C.Y."/>
            <person name="Keren R."/>
            <person name="Whittaker M."/>
            <person name="Farag I.F."/>
            <person name="Doudna J."/>
            <person name="Cate J.H.D."/>
            <person name="Banfield J.F."/>
        </authorList>
    </citation>
    <scope>NUCLEOTIDE SEQUENCE</scope>
    <source>
        <strain evidence="4">NC_groundwater_1664_Pr3_B-0.1um_52_9</strain>
    </source>
</reference>
<protein>
    <submittedName>
        <fullName evidence="4">AAA family ATPase</fullName>
    </submittedName>
</protein>
<dbReference type="EMBL" id="JACRDE010000529">
    <property type="protein sequence ID" value="MBI5251838.1"/>
    <property type="molecule type" value="Genomic_DNA"/>
</dbReference>
<name>A0A9D6V6Y8_9BACT</name>
<dbReference type="PANTHER" id="PTHR16305:SF28">
    <property type="entry name" value="GUANYLATE CYCLASE DOMAIN-CONTAINING PROTEIN"/>
    <property type="match status" value="1"/>
</dbReference>
<dbReference type="Gene3D" id="1.25.40.10">
    <property type="entry name" value="Tetratricopeptide repeat domain"/>
    <property type="match status" value="2"/>
</dbReference>
<accession>A0A9D6V6Y8</accession>
<dbReference type="GO" id="GO:0005524">
    <property type="term" value="F:ATP binding"/>
    <property type="evidence" value="ECO:0007669"/>
    <property type="project" value="UniProtKB-KW"/>
</dbReference>
<organism evidence="4 5">
    <name type="scientific">Desulfomonile tiedjei</name>
    <dbReference type="NCBI Taxonomy" id="2358"/>
    <lineage>
        <taxon>Bacteria</taxon>
        <taxon>Pseudomonadati</taxon>
        <taxon>Thermodesulfobacteriota</taxon>
        <taxon>Desulfomonilia</taxon>
        <taxon>Desulfomonilales</taxon>
        <taxon>Desulfomonilaceae</taxon>
        <taxon>Desulfomonile</taxon>
    </lineage>
</organism>
<dbReference type="InterPro" id="IPR041664">
    <property type="entry name" value="AAA_16"/>
</dbReference>
<dbReference type="SUPFAM" id="SSF48452">
    <property type="entry name" value="TPR-like"/>
    <property type="match status" value="1"/>
</dbReference>
<evidence type="ECO:0000313" key="5">
    <source>
        <dbReference type="Proteomes" id="UP000807825"/>
    </source>
</evidence>
<dbReference type="SUPFAM" id="SSF52540">
    <property type="entry name" value="P-loop containing nucleoside triphosphate hydrolases"/>
    <property type="match status" value="1"/>
</dbReference>
<dbReference type="PANTHER" id="PTHR16305">
    <property type="entry name" value="TESTICULAR SOLUBLE ADENYLYL CYCLASE"/>
    <property type="match status" value="1"/>
</dbReference>
<dbReference type="AlphaFoldDB" id="A0A9D6V6Y8"/>
<proteinExistence type="predicted"/>
<gene>
    <name evidence="4" type="ORF">HY912_20285</name>
</gene>
<evidence type="ECO:0000259" key="3">
    <source>
        <dbReference type="Pfam" id="PF13191"/>
    </source>
</evidence>
<dbReference type="InterPro" id="IPR011990">
    <property type="entry name" value="TPR-like_helical_dom_sf"/>
</dbReference>